<proteinExistence type="inferred from homology"/>
<evidence type="ECO:0000256" key="3">
    <source>
        <dbReference type="ARBA" id="ARBA00023274"/>
    </source>
</evidence>
<comment type="similarity">
    <text evidence="1">Belongs to the bacterial ribosomal protein bS1 family.</text>
</comment>
<comment type="caution">
    <text evidence="5">The sequence shown here is derived from an EMBL/GenBank/DDBJ whole genome shotgun (WGS) entry which is preliminary data.</text>
</comment>
<sequence>MSESVPDPRLQSLIDKLRPGPVRKVTIAGFDGSDVLVLLGESGDEGCEVGRIPRHEVSIRRADHPSEVFEVGQQIEAEEIGRWRGQLNLSARACENPELRAFLLAIQPGQIVSGAVSGVHNFGVFVHLDGEPDGLCTGFIRVPDLTWSWIDHPSDVVEVGQRITGEVITSETRDGQVTISLKALLEDPLVRSADQTGQVFEGTVTKIVPFGVFVRIDPGVVGLLHVSEMTDSPVESPKQFLTEGDQITVRVAEVDLERRRVRLCAHGS</sequence>
<accession>A0ABW0CUF8</accession>
<keyword evidence="6" id="KW-1185">Reference proteome</keyword>
<evidence type="ECO:0000256" key="1">
    <source>
        <dbReference type="ARBA" id="ARBA00006767"/>
    </source>
</evidence>
<dbReference type="RefSeq" id="WP_380863479.1">
    <property type="nucleotide sequence ID" value="NZ_JBHSKM010000044.1"/>
</dbReference>
<dbReference type="Pfam" id="PF00575">
    <property type="entry name" value="S1"/>
    <property type="match status" value="2"/>
</dbReference>
<keyword evidence="3" id="KW-0687">Ribonucleoprotein</keyword>
<dbReference type="PANTHER" id="PTHR10724:SF7">
    <property type="entry name" value="SMALL RIBOSOMAL SUBUNIT PROTEIN BS1C"/>
    <property type="match status" value="1"/>
</dbReference>
<organism evidence="5 6">
    <name type="scientific">Streptomyces coerulescens</name>
    <dbReference type="NCBI Taxonomy" id="29304"/>
    <lineage>
        <taxon>Bacteria</taxon>
        <taxon>Bacillati</taxon>
        <taxon>Actinomycetota</taxon>
        <taxon>Actinomycetes</taxon>
        <taxon>Kitasatosporales</taxon>
        <taxon>Streptomycetaceae</taxon>
        <taxon>Streptomyces</taxon>
    </lineage>
</organism>
<dbReference type="SUPFAM" id="SSF50249">
    <property type="entry name" value="Nucleic acid-binding proteins"/>
    <property type="match status" value="3"/>
</dbReference>
<dbReference type="PANTHER" id="PTHR10724">
    <property type="entry name" value="30S RIBOSOMAL PROTEIN S1"/>
    <property type="match status" value="1"/>
</dbReference>
<name>A0ABW0CUF8_STRCD</name>
<feature type="domain" description="S1 motif" evidence="4">
    <location>
        <begin position="20"/>
        <end position="92"/>
    </location>
</feature>
<protein>
    <submittedName>
        <fullName evidence="5">S1 RNA-binding domain-containing protein</fullName>
    </submittedName>
</protein>
<dbReference type="Proteomes" id="UP001596263">
    <property type="component" value="Unassembled WGS sequence"/>
</dbReference>
<dbReference type="SMART" id="SM00316">
    <property type="entry name" value="S1"/>
    <property type="match status" value="3"/>
</dbReference>
<keyword evidence="2" id="KW-0689">Ribosomal protein</keyword>
<evidence type="ECO:0000259" key="4">
    <source>
        <dbReference type="PROSITE" id="PS50126"/>
    </source>
</evidence>
<feature type="domain" description="S1 motif" evidence="4">
    <location>
        <begin position="197"/>
        <end position="266"/>
    </location>
</feature>
<dbReference type="InterPro" id="IPR003029">
    <property type="entry name" value="S1_domain"/>
</dbReference>
<dbReference type="EMBL" id="JBHSKM010000044">
    <property type="protein sequence ID" value="MFC5219589.1"/>
    <property type="molecule type" value="Genomic_DNA"/>
</dbReference>
<reference evidence="6" key="1">
    <citation type="journal article" date="2019" name="Int. J. Syst. Evol. Microbiol.">
        <title>The Global Catalogue of Microorganisms (GCM) 10K type strain sequencing project: providing services to taxonomists for standard genome sequencing and annotation.</title>
        <authorList>
            <consortium name="The Broad Institute Genomics Platform"/>
            <consortium name="The Broad Institute Genome Sequencing Center for Infectious Disease"/>
            <person name="Wu L."/>
            <person name="Ma J."/>
        </authorList>
    </citation>
    <scope>NUCLEOTIDE SEQUENCE [LARGE SCALE GENOMIC DNA]</scope>
    <source>
        <strain evidence="6">KCTC 42586</strain>
    </source>
</reference>
<dbReference type="Gene3D" id="2.40.50.140">
    <property type="entry name" value="Nucleic acid-binding proteins"/>
    <property type="match status" value="3"/>
</dbReference>
<evidence type="ECO:0000256" key="2">
    <source>
        <dbReference type="ARBA" id="ARBA00022980"/>
    </source>
</evidence>
<gene>
    <name evidence="5" type="ORF">ACFPQ9_37715</name>
</gene>
<dbReference type="InterPro" id="IPR050437">
    <property type="entry name" value="Ribos_protein_bS1-like"/>
</dbReference>
<evidence type="ECO:0000313" key="6">
    <source>
        <dbReference type="Proteomes" id="UP001596263"/>
    </source>
</evidence>
<evidence type="ECO:0000313" key="5">
    <source>
        <dbReference type="EMBL" id="MFC5219589.1"/>
    </source>
</evidence>
<dbReference type="PROSITE" id="PS50126">
    <property type="entry name" value="S1"/>
    <property type="match status" value="3"/>
</dbReference>
<dbReference type="InterPro" id="IPR012340">
    <property type="entry name" value="NA-bd_OB-fold"/>
</dbReference>
<feature type="domain" description="S1 motif" evidence="4">
    <location>
        <begin position="109"/>
        <end position="182"/>
    </location>
</feature>